<sequence length="554" mass="61624">MIDEPATKIIDENNLIKYMRNFFMWYQLNNLTGGIIMEKRGQINPAVFWPALIVVLGLSVPLAIWPEAGEVAVASCWSFITSKFGWFFLLFGAFCFVVLMWLAFGRYGHVKLGSAEDKPEFSNFSWVAMLFAAGIGIGIMLWSIIEPIYYLNAPPFGVRPHSQMAFEWAHMYGQFHWGFSAWAIYCLPTIPIAYAVYVRKEPSLRISTSCRAILGDLVDGWAGVLIDIIVMFGLVGAVGTSLGLAVPLVSTMFSEMFGIQQSLGLNVFILVLWVLLFGFSLFKGLHKGIKVLSDINIYLAIALIAFVLLAGPTVFILSMWSNSIGLLFNNLLRMSFWLDPITKSGFPQSWTIFYWAWWIAYAPMMGLYVARISRGRIIREVVLAECVWGTLGCWVFFAIFGGFSLYLDWSNIVPVSQILADSGQYAAIVAVLKSIPLSGVVMVVYTILCFVFMATTLASASYSLASISTKELRGDEQPARWNRIFWAVILGVVSMGLLLVGGLKPVQLSSIIAAVPLAPVLIVLTFSGFKMLKEDFGFLSPKKLTIDIPDKVRD</sequence>
<organism evidence="9 10">
    <name type="scientific">Syntrophaceticus schinkii</name>
    <dbReference type="NCBI Taxonomy" id="499207"/>
    <lineage>
        <taxon>Bacteria</taxon>
        <taxon>Bacillati</taxon>
        <taxon>Bacillota</taxon>
        <taxon>Clostridia</taxon>
        <taxon>Thermoanaerobacterales</taxon>
        <taxon>Thermoanaerobacterales Family III. Incertae Sedis</taxon>
        <taxon>Syntrophaceticus</taxon>
    </lineage>
</organism>
<feature type="transmembrane region" description="Helical" evidence="8">
    <location>
        <begin position="297"/>
        <end position="320"/>
    </location>
</feature>
<feature type="transmembrane region" description="Helical" evidence="8">
    <location>
        <begin position="84"/>
        <end position="104"/>
    </location>
</feature>
<feature type="transmembrane region" description="Helical" evidence="8">
    <location>
        <begin position="218"/>
        <end position="245"/>
    </location>
</feature>
<feature type="transmembrane region" description="Helical" evidence="8">
    <location>
        <begin position="484"/>
        <end position="503"/>
    </location>
</feature>
<dbReference type="Pfam" id="PF02028">
    <property type="entry name" value="BCCT"/>
    <property type="match status" value="1"/>
</dbReference>
<accession>A0A0B7MM85</accession>
<dbReference type="Proteomes" id="UP000046155">
    <property type="component" value="Unassembled WGS sequence"/>
</dbReference>
<feature type="transmembrane region" description="Helical" evidence="8">
    <location>
        <begin position="265"/>
        <end position="285"/>
    </location>
</feature>
<feature type="transmembrane region" description="Helical" evidence="8">
    <location>
        <begin position="352"/>
        <end position="370"/>
    </location>
</feature>
<evidence type="ECO:0000313" key="9">
    <source>
        <dbReference type="EMBL" id="CEO89333.1"/>
    </source>
</evidence>
<dbReference type="PROSITE" id="PS01303">
    <property type="entry name" value="BCCT"/>
    <property type="match status" value="1"/>
</dbReference>
<evidence type="ECO:0000313" key="10">
    <source>
        <dbReference type="Proteomes" id="UP000046155"/>
    </source>
</evidence>
<dbReference type="GO" id="GO:0005886">
    <property type="term" value="C:plasma membrane"/>
    <property type="evidence" value="ECO:0007669"/>
    <property type="project" value="UniProtKB-SubCell"/>
</dbReference>
<evidence type="ECO:0000256" key="2">
    <source>
        <dbReference type="ARBA" id="ARBA00005658"/>
    </source>
</evidence>
<dbReference type="GO" id="GO:0022857">
    <property type="term" value="F:transmembrane transporter activity"/>
    <property type="evidence" value="ECO:0007669"/>
    <property type="project" value="InterPro"/>
</dbReference>
<dbReference type="AlphaFoldDB" id="A0A0B7MM85"/>
<dbReference type="NCBIfam" id="TIGR00842">
    <property type="entry name" value="bcct"/>
    <property type="match status" value="1"/>
</dbReference>
<protein>
    <submittedName>
        <fullName evidence="9">Choline/carnitine/betaine transport</fullName>
    </submittedName>
</protein>
<evidence type="ECO:0000256" key="5">
    <source>
        <dbReference type="ARBA" id="ARBA00022692"/>
    </source>
</evidence>
<feature type="transmembrane region" description="Helical" evidence="8">
    <location>
        <begin position="442"/>
        <end position="464"/>
    </location>
</feature>
<feature type="transmembrane region" description="Helical" evidence="8">
    <location>
        <begin position="124"/>
        <end position="145"/>
    </location>
</feature>
<dbReference type="InterPro" id="IPR018093">
    <property type="entry name" value="BCCT_CS"/>
</dbReference>
<keyword evidence="6 8" id="KW-1133">Transmembrane helix</keyword>
<dbReference type="InterPro" id="IPR000060">
    <property type="entry name" value="BCCT_transptr"/>
</dbReference>
<reference evidence="10" key="1">
    <citation type="submission" date="2015-01" db="EMBL/GenBank/DDBJ databases">
        <authorList>
            <person name="Manzoor Shahid"/>
            <person name="Zubair Saima"/>
        </authorList>
    </citation>
    <scope>NUCLEOTIDE SEQUENCE [LARGE SCALE GENOMIC DNA]</scope>
    <source>
        <strain evidence="10">Sp3</strain>
    </source>
</reference>
<evidence type="ECO:0000256" key="8">
    <source>
        <dbReference type="SAM" id="Phobius"/>
    </source>
</evidence>
<dbReference type="EMBL" id="CDRZ01000242">
    <property type="protein sequence ID" value="CEO89333.1"/>
    <property type="molecule type" value="Genomic_DNA"/>
</dbReference>
<feature type="transmembrane region" description="Helical" evidence="8">
    <location>
        <begin position="509"/>
        <end position="529"/>
    </location>
</feature>
<keyword evidence="4" id="KW-1003">Cell membrane</keyword>
<evidence type="ECO:0000256" key="3">
    <source>
        <dbReference type="ARBA" id="ARBA00022448"/>
    </source>
</evidence>
<feature type="transmembrane region" description="Helical" evidence="8">
    <location>
        <begin position="382"/>
        <end position="407"/>
    </location>
</feature>
<proteinExistence type="inferred from homology"/>
<evidence type="ECO:0000256" key="1">
    <source>
        <dbReference type="ARBA" id="ARBA00004651"/>
    </source>
</evidence>
<keyword evidence="3" id="KW-0813">Transport</keyword>
<name>A0A0B7MM85_9FIRM</name>
<comment type="similarity">
    <text evidence="2">Belongs to the BCCT transporter (TC 2.A.15) family.</text>
</comment>
<evidence type="ECO:0000256" key="6">
    <source>
        <dbReference type="ARBA" id="ARBA00022989"/>
    </source>
</evidence>
<gene>
    <name evidence="9" type="ORF">SSCH_450006</name>
</gene>
<dbReference type="PANTHER" id="PTHR30047:SF7">
    <property type="entry name" value="HIGH-AFFINITY CHOLINE TRANSPORT PROTEIN"/>
    <property type="match status" value="1"/>
</dbReference>
<keyword evidence="5 8" id="KW-0812">Transmembrane</keyword>
<comment type="subcellular location">
    <subcellularLocation>
        <location evidence="1">Cell membrane</location>
        <topology evidence="1">Multi-pass membrane protein</topology>
    </subcellularLocation>
</comment>
<evidence type="ECO:0000256" key="4">
    <source>
        <dbReference type="ARBA" id="ARBA00022475"/>
    </source>
</evidence>
<keyword evidence="7 8" id="KW-0472">Membrane</keyword>
<keyword evidence="10" id="KW-1185">Reference proteome</keyword>
<feature type="transmembrane region" description="Helical" evidence="8">
    <location>
        <begin position="46"/>
        <end position="64"/>
    </location>
</feature>
<feature type="transmembrane region" description="Helical" evidence="8">
    <location>
        <begin position="175"/>
        <end position="197"/>
    </location>
</feature>
<evidence type="ECO:0000256" key="7">
    <source>
        <dbReference type="ARBA" id="ARBA00023136"/>
    </source>
</evidence>
<dbReference type="PANTHER" id="PTHR30047">
    <property type="entry name" value="HIGH-AFFINITY CHOLINE TRANSPORT PROTEIN-RELATED"/>
    <property type="match status" value="1"/>
</dbReference>